<keyword evidence="2" id="KW-1185">Reference proteome</keyword>
<gene>
    <name evidence="1" type="ORF">B9Z44_14450</name>
</gene>
<organism evidence="1 2">
    <name type="scientific">Limnohabitans curvus</name>
    <dbReference type="NCBI Taxonomy" id="323423"/>
    <lineage>
        <taxon>Bacteria</taxon>
        <taxon>Pseudomonadati</taxon>
        <taxon>Pseudomonadota</taxon>
        <taxon>Betaproteobacteria</taxon>
        <taxon>Burkholderiales</taxon>
        <taxon>Comamonadaceae</taxon>
        <taxon>Limnohabitans</taxon>
    </lineage>
</organism>
<proteinExistence type="predicted"/>
<evidence type="ECO:0000313" key="1">
    <source>
        <dbReference type="EMBL" id="PUE56535.1"/>
    </source>
</evidence>
<evidence type="ECO:0000313" key="2">
    <source>
        <dbReference type="Proteomes" id="UP000251341"/>
    </source>
</evidence>
<sequence length="99" mass="10558">MEVSMIATQDKGISTTSWAGIDRLGRASKLPVSLPALVKANNAQIMKDVELYVSVRHNLQVLNTPAVAVAGTYVVTPEFTKGDAALFSQLVNGIISMAR</sequence>
<name>A0A315EIQ4_9BURK</name>
<protein>
    <submittedName>
        <fullName evidence="1">Uncharacterized protein</fullName>
    </submittedName>
</protein>
<comment type="caution">
    <text evidence="1">The sequence shown here is derived from an EMBL/GenBank/DDBJ whole genome shotgun (WGS) entry which is preliminary data.</text>
</comment>
<dbReference type="AlphaFoldDB" id="A0A315EIQ4"/>
<reference evidence="1 2" key="1">
    <citation type="submission" date="2017-04" db="EMBL/GenBank/DDBJ databases">
        <title>Unexpected and diverse lifestyles within the genus Limnohabitans.</title>
        <authorList>
            <person name="Kasalicky V."/>
            <person name="Mehrshad M."/>
            <person name="Andrei S.-A."/>
            <person name="Salcher M."/>
            <person name="Kratochvilova H."/>
            <person name="Simek K."/>
            <person name="Ghai R."/>
        </authorList>
    </citation>
    <scope>NUCLEOTIDE SEQUENCE [LARGE SCALE GENOMIC DNA]</scope>
    <source>
        <strain evidence="1 2">MWH-C5</strain>
    </source>
</reference>
<dbReference type="Proteomes" id="UP000251341">
    <property type="component" value="Unassembled WGS sequence"/>
</dbReference>
<accession>A0A315EIQ4</accession>
<dbReference type="EMBL" id="NESP01000002">
    <property type="protein sequence ID" value="PUE56535.1"/>
    <property type="molecule type" value="Genomic_DNA"/>
</dbReference>